<reference evidence="3 4" key="1">
    <citation type="submission" date="2015-01" db="EMBL/GenBank/DDBJ databases">
        <title>The Genome Sequence of Cryptococcus gattii EJB2.</title>
        <authorList>
            <consortium name="The Broad Institute Genomics Platform"/>
            <person name="Cuomo C."/>
            <person name="Litvintseva A."/>
            <person name="Chen Y."/>
            <person name="Heitman J."/>
            <person name="Sun S."/>
            <person name="Springer D."/>
            <person name="Dromer F."/>
            <person name="Young S."/>
            <person name="Zeng Q."/>
            <person name="Gargeya S."/>
            <person name="Abouelleil A."/>
            <person name="Alvarado L."/>
            <person name="Chapman S.B."/>
            <person name="Gainer-Dewar J."/>
            <person name="Goldberg J."/>
            <person name="Griggs A."/>
            <person name="Gujja S."/>
            <person name="Hansen M."/>
            <person name="Howarth C."/>
            <person name="Imamovic A."/>
            <person name="Larimer J."/>
            <person name="Murphy C."/>
            <person name="Naylor J."/>
            <person name="Pearson M."/>
            <person name="Priest M."/>
            <person name="Roberts A."/>
            <person name="Saif S."/>
            <person name="Shea T."/>
            <person name="Sykes S."/>
            <person name="Wortman J."/>
            <person name="Nusbaum C."/>
            <person name="Birren B."/>
        </authorList>
    </citation>
    <scope>NUCLEOTIDE SEQUENCE [LARGE SCALE GENOMIC DNA]</scope>
    <source>
        <strain evidence="3 4">EJB2</strain>
    </source>
</reference>
<keyword evidence="1" id="KW-0175">Coiled coil</keyword>
<dbReference type="EMBL" id="KN848736">
    <property type="protein sequence ID" value="KIR77940.1"/>
    <property type="molecule type" value="Genomic_DNA"/>
</dbReference>
<evidence type="ECO:0000256" key="1">
    <source>
        <dbReference type="SAM" id="Coils"/>
    </source>
</evidence>
<protein>
    <submittedName>
        <fullName evidence="3">Uncharacterized protein</fullName>
    </submittedName>
</protein>
<dbReference type="Proteomes" id="UP000054272">
    <property type="component" value="Unassembled WGS sequence"/>
</dbReference>
<organism evidence="3 4">
    <name type="scientific">Cryptococcus gattii EJB2</name>
    <dbReference type="NCBI Taxonomy" id="1296103"/>
    <lineage>
        <taxon>Eukaryota</taxon>
        <taxon>Fungi</taxon>
        <taxon>Dikarya</taxon>
        <taxon>Basidiomycota</taxon>
        <taxon>Agaricomycotina</taxon>
        <taxon>Tremellomycetes</taxon>
        <taxon>Tremellales</taxon>
        <taxon>Cryptococcaceae</taxon>
        <taxon>Cryptococcus</taxon>
        <taxon>Cryptococcus gattii species complex</taxon>
    </lineage>
</organism>
<gene>
    <name evidence="3" type="ORF">I306_05179</name>
</gene>
<feature type="region of interest" description="Disordered" evidence="2">
    <location>
        <begin position="1"/>
        <end position="31"/>
    </location>
</feature>
<keyword evidence="4" id="KW-1185">Reference proteome</keyword>
<evidence type="ECO:0000256" key="2">
    <source>
        <dbReference type="SAM" id="MobiDB-lite"/>
    </source>
</evidence>
<evidence type="ECO:0000313" key="3">
    <source>
        <dbReference type="EMBL" id="KIR77940.1"/>
    </source>
</evidence>
<feature type="compositionally biased region" description="Polar residues" evidence="2">
    <location>
        <begin position="13"/>
        <end position="25"/>
    </location>
</feature>
<name>A0ABR5BQM4_9TREE</name>
<evidence type="ECO:0000313" key="4">
    <source>
        <dbReference type="Proteomes" id="UP000054272"/>
    </source>
</evidence>
<feature type="coiled-coil region" evidence="1">
    <location>
        <begin position="402"/>
        <end position="459"/>
    </location>
</feature>
<accession>A0ABR5BQM4</accession>
<sequence>MSSKGNIRPLQNHMPTRNSSKSSIPRTARPDAVPLGIKGMALVDDSANSNPPAKDQMIKVTKKDELMEKRIKGLEKRVECNAHVNRDKSMSKIAYIGLGLTHTCVTVSSLDDRLTKLEAHYYSKFSQTFDTLETPKKAEPPSALIKSPPVPALKRKMDEAMEWEKSMMSGEITLTGIEEAEEDGEDEETQQNGVQGLQELQGRVTDQQIQIDQIIQQISQQSEQSGAIFNLPSMFLANNTCTVSFLVASMTQSQQTIASLQFDLDVERGRIADFEARLEDVEDSNDVRDASLILSRPEDFDCTMAACVASPTKHSHPAKYTYLATPPLTPTTPTTSLLPSGGLSTGISHVKSSSIDPAPSYAALRAHHAYALRYVIAKLRWEQANNLYLPGQDAVWNHDQMIIELEKELHNVEEAKKSLNKFPNCFAPVWFPKPHGPRTQEEDEEIKKLEAEKDKIIDEKLNQHFPFLKQLFIGPKTKQQARNDRLLREQLREGDFEDLSVLLPSANMKILLAEQQKKAGAPKKNYEQQRMEKERAKIAAYLEAHPQSPRKINMSNPASVPMASVSSKFFGPLTKEQHVASRVKTSLQIKDQTLYEAQRRQRQIILGWLHKPWDKYDKEAAVLMEMMAELAKERLDVKKKGTDQVDPKKNEQVIAVQ</sequence>
<proteinExistence type="predicted"/>